<dbReference type="EMBL" id="CM055107">
    <property type="protein sequence ID" value="KAJ7527473.1"/>
    <property type="molecule type" value="Genomic_DNA"/>
</dbReference>
<reference evidence="2" key="1">
    <citation type="journal article" date="2024" name="Proc. Natl. Acad. Sci. U.S.A.">
        <title>Extraordinary preservation of gene collinearity over three hundred million years revealed in homosporous lycophytes.</title>
        <authorList>
            <person name="Li C."/>
            <person name="Wickell D."/>
            <person name="Kuo L.Y."/>
            <person name="Chen X."/>
            <person name="Nie B."/>
            <person name="Liao X."/>
            <person name="Peng D."/>
            <person name="Ji J."/>
            <person name="Jenkins J."/>
            <person name="Williams M."/>
            <person name="Shu S."/>
            <person name="Plott C."/>
            <person name="Barry K."/>
            <person name="Rajasekar S."/>
            <person name="Grimwood J."/>
            <person name="Han X."/>
            <person name="Sun S."/>
            <person name="Hou Z."/>
            <person name="He W."/>
            <person name="Dai G."/>
            <person name="Sun C."/>
            <person name="Schmutz J."/>
            <person name="Leebens-Mack J.H."/>
            <person name="Li F.W."/>
            <person name="Wang L."/>
        </authorList>
    </citation>
    <scope>NUCLEOTIDE SEQUENCE [LARGE SCALE GENOMIC DNA]</scope>
    <source>
        <strain evidence="2">cv. PW_Plant_1</strain>
    </source>
</reference>
<evidence type="ECO:0000313" key="2">
    <source>
        <dbReference type="Proteomes" id="UP001162992"/>
    </source>
</evidence>
<sequence length="130" mass="14427">MTDATPIGTPLEQGIKLNSEMSTKSEEEQSEMQRYPYRSLIGSLMYTMVCTRPDISTATEKLNQFLANPGLEHWQAAKRVLYLTGTLKHGLYYHGPCNGINGYVDSDGDIVDKKSTCGYVLLMASELGKL</sequence>
<name>A0ACC2BCG4_DIPCM</name>
<protein>
    <submittedName>
        <fullName evidence="1">Uncharacterized protein</fullName>
    </submittedName>
</protein>
<proteinExistence type="predicted"/>
<comment type="caution">
    <text evidence="1">The sequence shown here is derived from an EMBL/GenBank/DDBJ whole genome shotgun (WGS) entry which is preliminary data.</text>
</comment>
<keyword evidence="2" id="KW-1185">Reference proteome</keyword>
<organism evidence="1 2">
    <name type="scientific">Diphasiastrum complanatum</name>
    <name type="common">Issler's clubmoss</name>
    <name type="synonym">Lycopodium complanatum</name>
    <dbReference type="NCBI Taxonomy" id="34168"/>
    <lineage>
        <taxon>Eukaryota</taxon>
        <taxon>Viridiplantae</taxon>
        <taxon>Streptophyta</taxon>
        <taxon>Embryophyta</taxon>
        <taxon>Tracheophyta</taxon>
        <taxon>Lycopodiopsida</taxon>
        <taxon>Lycopodiales</taxon>
        <taxon>Lycopodiaceae</taxon>
        <taxon>Lycopodioideae</taxon>
        <taxon>Diphasiastrum</taxon>
    </lineage>
</organism>
<accession>A0ACC2BCG4</accession>
<dbReference type="Proteomes" id="UP001162992">
    <property type="component" value="Chromosome 16"/>
</dbReference>
<gene>
    <name evidence="1" type="ORF">O6H91_16G056300</name>
</gene>
<evidence type="ECO:0000313" key="1">
    <source>
        <dbReference type="EMBL" id="KAJ7527473.1"/>
    </source>
</evidence>